<organism evidence="2 3">
    <name type="scientific">Pseudocercospora musae</name>
    <dbReference type="NCBI Taxonomy" id="113226"/>
    <lineage>
        <taxon>Eukaryota</taxon>
        <taxon>Fungi</taxon>
        <taxon>Dikarya</taxon>
        <taxon>Ascomycota</taxon>
        <taxon>Pezizomycotina</taxon>
        <taxon>Dothideomycetes</taxon>
        <taxon>Dothideomycetidae</taxon>
        <taxon>Mycosphaerellales</taxon>
        <taxon>Mycosphaerellaceae</taxon>
        <taxon>Pseudocercospora</taxon>
    </lineage>
</organism>
<protein>
    <submittedName>
        <fullName evidence="2">Uncharacterized protein</fullName>
    </submittedName>
</protein>
<dbReference type="Proteomes" id="UP000073492">
    <property type="component" value="Unassembled WGS sequence"/>
</dbReference>
<feature type="region of interest" description="Disordered" evidence="1">
    <location>
        <begin position="55"/>
        <end position="110"/>
    </location>
</feature>
<comment type="caution">
    <text evidence="2">The sequence shown here is derived from an EMBL/GenBank/DDBJ whole genome shotgun (WGS) entry which is preliminary data.</text>
</comment>
<feature type="region of interest" description="Disordered" evidence="1">
    <location>
        <begin position="122"/>
        <end position="177"/>
    </location>
</feature>
<reference evidence="2 3" key="1">
    <citation type="submission" date="2015-07" db="EMBL/GenBank/DDBJ databases">
        <title>Comparative genomics of the Sigatoka disease complex on banana suggests a link between parallel evolutionary changes in Pseudocercospora fijiensis and Pseudocercospora eumusae and increased virulence on the banana host.</title>
        <authorList>
            <person name="Chang T.-C."/>
            <person name="Salvucci A."/>
            <person name="Crous P.W."/>
            <person name="Stergiopoulos I."/>
        </authorList>
    </citation>
    <scope>NUCLEOTIDE SEQUENCE [LARGE SCALE GENOMIC DNA]</scope>
    <source>
        <strain evidence="2 3">CBS 116634</strain>
    </source>
</reference>
<sequence length="249" mass="27686">MSLKEAYTLAHTAQCRLQIAASRPDRNLRFVVGHLMHYESLRLRIVEIEHDISKSKRTSSVAFKGTGHVDHRLQHKPSTGQLGRKSPPPPPQEHDYDTDSDDEDDMDFDDEAADGLSLERFPSAAAKPPSHPEPSATEPPELDYDDDDDYSDDDEEPRSPEEPTQDELQRVINGDGNELLATEYEAVRKCVCHGKTDAPSFDRMWELPSDQANTKEGVTRAVARVSAEPAAAQSVCSKLDQLSQHEVAA</sequence>
<accession>A0A139I7W8</accession>
<feature type="compositionally biased region" description="Acidic residues" evidence="1">
    <location>
        <begin position="140"/>
        <end position="156"/>
    </location>
</feature>
<dbReference type="AlphaFoldDB" id="A0A139I7W8"/>
<dbReference type="OrthoDB" id="3938221at2759"/>
<gene>
    <name evidence="2" type="ORF">AC579_6840</name>
</gene>
<evidence type="ECO:0000256" key="1">
    <source>
        <dbReference type="SAM" id="MobiDB-lite"/>
    </source>
</evidence>
<evidence type="ECO:0000313" key="2">
    <source>
        <dbReference type="EMBL" id="KXT10739.1"/>
    </source>
</evidence>
<evidence type="ECO:0000313" key="3">
    <source>
        <dbReference type="Proteomes" id="UP000073492"/>
    </source>
</evidence>
<dbReference type="EMBL" id="LFZO01000240">
    <property type="protein sequence ID" value="KXT10739.1"/>
    <property type="molecule type" value="Genomic_DNA"/>
</dbReference>
<name>A0A139I7W8_9PEZI</name>
<feature type="compositionally biased region" description="Acidic residues" evidence="1">
    <location>
        <begin position="98"/>
        <end position="110"/>
    </location>
</feature>
<proteinExistence type="predicted"/>
<keyword evidence="3" id="KW-1185">Reference proteome</keyword>